<reference evidence="1" key="2">
    <citation type="submission" date="2014-05" db="EMBL/GenBank/DDBJ databases">
        <title>The genome sequences of chimpanzee malaria parasites reveal the path to human adaptation.</title>
        <authorList>
            <person name="Otto T.D."/>
            <person name="Rayner J.C."/>
            <person name="Boehme U."/>
            <person name="Pain A."/>
            <person name="Spottiswoode N."/>
            <person name="Sanders M."/>
            <person name="Quail M."/>
            <person name="Ollomo B."/>
            <person name="Renaud F."/>
            <person name="Thomas A.W."/>
            <person name="Prugnolle F."/>
            <person name="Conway D.J."/>
            <person name="Newbold C."/>
            <person name="Berriman M."/>
        </authorList>
    </citation>
    <scope>NUCLEOTIDE SEQUENCE [LARGE SCALE GENOMIC DNA]</scope>
    <source>
        <strain evidence="1">CDC</strain>
    </source>
</reference>
<keyword evidence="2" id="KW-1185">Reference proteome</keyword>
<organism evidence="1 2">
    <name type="scientific">Plasmodium reichenowi</name>
    <dbReference type="NCBI Taxonomy" id="5854"/>
    <lineage>
        <taxon>Eukaryota</taxon>
        <taxon>Sar</taxon>
        <taxon>Alveolata</taxon>
        <taxon>Apicomplexa</taxon>
        <taxon>Aconoidasida</taxon>
        <taxon>Haemosporida</taxon>
        <taxon>Plasmodiidae</taxon>
        <taxon>Plasmodium</taxon>
        <taxon>Plasmodium (Laverania)</taxon>
    </lineage>
</organism>
<reference evidence="1" key="1">
    <citation type="submission" date="2014-01" db="EMBL/GenBank/DDBJ databases">
        <authorList>
            <person name="Aslett M."/>
        </authorList>
    </citation>
    <scope>NUCLEOTIDE SEQUENCE</scope>
    <source>
        <strain evidence="1">CDC</strain>
    </source>
</reference>
<proteinExistence type="predicted"/>
<evidence type="ECO:0008006" key="3">
    <source>
        <dbReference type="Google" id="ProtNLM"/>
    </source>
</evidence>
<evidence type="ECO:0000313" key="1">
    <source>
        <dbReference type="EMBL" id="CDO66996.1"/>
    </source>
</evidence>
<dbReference type="SUPFAM" id="SSF52047">
    <property type="entry name" value="RNI-like"/>
    <property type="match status" value="1"/>
</dbReference>
<dbReference type="PhylomeDB" id="A0A060S5C1"/>
<dbReference type="VEuPathDB" id="PlasmoDB:PRCDC_1452500"/>
<dbReference type="Gene3D" id="3.80.10.10">
    <property type="entry name" value="Ribonuclease Inhibitor"/>
    <property type="match status" value="1"/>
</dbReference>
<dbReference type="InterPro" id="IPR032675">
    <property type="entry name" value="LRR_dom_sf"/>
</dbReference>
<gene>
    <name evidence="1" type="ORF">PRCDC_1452500</name>
</gene>
<protein>
    <recommendedName>
        <fullName evidence="3">Leucine-rich repeat protein</fullName>
    </recommendedName>
</protein>
<dbReference type="Proteomes" id="UP000027581">
    <property type="component" value="Unassembled WGS sequence"/>
</dbReference>
<dbReference type="VEuPathDB" id="PlasmoDB:PRG01_1453200"/>
<evidence type="ECO:0000313" key="2">
    <source>
        <dbReference type="Proteomes" id="UP000027581"/>
    </source>
</evidence>
<accession>A0A060S5C1</accession>
<sequence length="1495" mass="178577">MDESLILPKNRLKNLNCAFLSTTEYIDDNVNDEHKIFSNGNKNLENESINFYKNENNYIKKIDNIENNGIKDSNLKLITKENEGRTFLHPEHIRQKNLEGYNEEYVNVSFLNDLIKVPNEDIRLRQKDFFMKKYDLLHKEGETKKRNNYEYINQTNEYYITNNVEEKMPNTGIHNGKFFHDNNMLQYEDDMKKWTNKSRYLYFIEKEKEKHDNEKTTKFKNISFNNSLIVDKYEKNVYKHVLRDETKIENLILDVLNRNFETVIESDEDERNKDSIIYMPNKEKNVIVRKKVDELNIRKKTTIKKKHETILDYLHYENFFNDDDINISINSVSESIENSQDMDKKSLIYNEEKREEFEIRDNINILLNKVKNDLYTNDFTRFIPDQFDTDIFLYNNGNGNYEDLGIEKTDDVLKQTTIEMNQQKMNQERELLERYNYVDSLYSPGYYTRITQKLKKQKEKKINIYDLKKIKFYEKIKEEKLQNDRMKKEEEDLIKMRLEQSEDLDNDVNLDEHKISLENRENVSLRKIMDNIKLEGLNNDMDEEGSEKEDTYVTDSSINFETLNNRDLENLKKKYKVMSKSNRVFEEDLRRLKFYICKRLNKKKHIFKSVVKDVKAKEKKKEKIKKIIQVSKQAGFSLLAKIHGDTHKSYEEKNVESDQLDESDLFNNADKNASELNSSAYTYSSLTISSYEHMNIRNIHYNDNTNEKLFYVRDPSINITYLYDKVNFFLIQNKAKINKGILFMELLLYDIKFYHNSSMIDENALLYVFNINENTMVEKIKKKNQLCELILKTVNKNKISFSCSILKQGKDLELICNKIIKRILMVKYIKYFESKSLMILDNAINFFLYEKILDLQNVPYDKIGDGIISLYIQNTSSVGIIDFSNRFMSIQNLNEYMDFAKITHCNKLYLSKNPLFSKLSYDIVKKDIDGVIIHLKNMKLTELYLDFIDLSNACGEYIISNIIQKTEISFLSLMNCGLTHDNITNIINNIKENENKYKSSNIHYLNVEFNKLIYYDVVSLIKILSKLNKLFKKIYIYGNLIQTDIFDISFEFKRNLSIIEVKKYCKHVPNVFKLNNIKEIKDYFYCNLRGFAETFEDDKIVYLYFELYSCYMYVYSPEERLYNIKKISLLKKEESPLIIIGASLNNKEVTIRMKVFKLNIAKLFNILVNDSFLGRTYCYEQINNNREINRNVLNYFIFRGENEIRLYDYNISREDIQCVFKLCKDKIVKNINLNYCYMCNDDLSYFNSLKEYPYGIKVYKLSLCNNLFNSNMNLQDFLNFLSNFIIYFKIDLSNMSIGKNPLIHELLFYLINNTMCKIIMLDNCNLENPFLINVNKNIDQLNENNYLTLLSLRYNYFSSVKELIKFVNNLISKCKSLNTIRIYTSNFSEDDMKLIEKNIIKKDILSFISTYALIPTIKKLKRKVLKLNKYKINKDVEYNTELTEREKKLIEQFFDRQNIKTDKEEKKDDLNTLNRYNLNDIKNRNIKYKFKNNKI</sequence>
<dbReference type="EMBL" id="HG810775">
    <property type="protein sequence ID" value="CDO66996.1"/>
    <property type="molecule type" value="Genomic_DNA"/>
</dbReference>
<name>A0A060S5C1_PLARE</name>